<accession>A0A2B7XUF3</accession>
<sequence length="136" mass="14752">MEMILGRAGEPDNLVHDPLAMELAVTEDAEDAVYALELLLEKGAEITDELATIALDSGQRAILKMILHRNANPNVRNGFGRAALSLALEETIPDPTQFLSLVGGNDSMELSDNDFPLPEGGAGFIIEDDSDDYYVY</sequence>
<dbReference type="Gene3D" id="1.25.40.20">
    <property type="entry name" value="Ankyrin repeat-containing domain"/>
    <property type="match status" value="1"/>
</dbReference>
<protein>
    <submittedName>
        <fullName evidence="1">Uncharacterized protein</fullName>
    </submittedName>
</protein>
<name>A0A2B7XUF3_9EURO</name>
<gene>
    <name evidence="1" type="ORF">AJ79_04128</name>
</gene>
<keyword evidence="2" id="KW-1185">Reference proteome</keyword>
<dbReference type="EMBL" id="PDNB01000055">
    <property type="protein sequence ID" value="PGH12630.1"/>
    <property type="molecule type" value="Genomic_DNA"/>
</dbReference>
<comment type="caution">
    <text evidence="1">The sequence shown here is derived from an EMBL/GenBank/DDBJ whole genome shotgun (WGS) entry which is preliminary data.</text>
</comment>
<dbReference type="Proteomes" id="UP000223968">
    <property type="component" value="Unassembled WGS sequence"/>
</dbReference>
<evidence type="ECO:0000313" key="2">
    <source>
        <dbReference type="Proteomes" id="UP000223968"/>
    </source>
</evidence>
<dbReference type="InterPro" id="IPR036770">
    <property type="entry name" value="Ankyrin_rpt-contain_sf"/>
</dbReference>
<proteinExistence type="predicted"/>
<dbReference type="SUPFAM" id="SSF48403">
    <property type="entry name" value="Ankyrin repeat"/>
    <property type="match status" value="1"/>
</dbReference>
<evidence type="ECO:0000313" key="1">
    <source>
        <dbReference type="EMBL" id="PGH12630.1"/>
    </source>
</evidence>
<organism evidence="1 2">
    <name type="scientific">Helicocarpus griseus UAMH5409</name>
    <dbReference type="NCBI Taxonomy" id="1447875"/>
    <lineage>
        <taxon>Eukaryota</taxon>
        <taxon>Fungi</taxon>
        <taxon>Dikarya</taxon>
        <taxon>Ascomycota</taxon>
        <taxon>Pezizomycotina</taxon>
        <taxon>Eurotiomycetes</taxon>
        <taxon>Eurotiomycetidae</taxon>
        <taxon>Onygenales</taxon>
        <taxon>Ajellomycetaceae</taxon>
        <taxon>Helicocarpus</taxon>
    </lineage>
</organism>
<reference evidence="1 2" key="1">
    <citation type="submission" date="2017-10" db="EMBL/GenBank/DDBJ databases">
        <title>Comparative genomics in systemic dimorphic fungi from Ajellomycetaceae.</title>
        <authorList>
            <person name="Munoz J.F."/>
            <person name="Mcewen J.G."/>
            <person name="Clay O.K."/>
            <person name="Cuomo C.A."/>
        </authorList>
    </citation>
    <scope>NUCLEOTIDE SEQUENCE [LARGE SCALE GENOMIC DNA]</scope>
    <source>
        <strain evidence="1 2">UAMH5409</strain>
    </source>
</reference>
<dbReference type="AlphaFoldDB" id="A0A2B7XUF3"/>